<dbReference type="PATRIC" id="fig|536227.13.peg.5100"/>
<comment type="catalytic activity">
    <reaction evidence="3">
        <text>thiosulfate + hydrogen cyanide = thiocyanate + sulfite + 2 H(+)</text>
        <dbReference type="Rhea" id="RHEA:16881"/>
        <dbReference type="ChEBI" id="CHEBI:15378"/>
        <dbReference type="ChEBI" id="CHEBI:17359"/>
        <dbReference type="ChEBI" id="CHEBI:18022"/>
        <dbReference type="ChEBI" id="CHEBI:18407"/>
        <dbReference type="ChEBI" id="CHEBI:33542"/>
        <dbReference type="EC" id="2.8.1.1"/>
    </reaction>
</comment>
<comment type="caution">
    <text evidence="6">The sequence shown here is derived from an EMBL/GenBank/DDBJ whole genome shotgun (WGS) entry which is preliminary data.</text>
</comment>
<dbReference type="EMBL" id="ACVI01000034">
    <property type="protein sequence ID" value="EET87232.1"/>
    <property type="molecule type" value="Genomic_DNA"/>
</dbReference>
<dbReference type="Gene3D" id="3.40.250.10">
    <property type="entry name" value="Rhodanese-like domain"/>
    <property type="match status" value="2"/>
</dbReference>
<gene>
    <name evidence="6" type="ORF">CcarbDRAFT_2299</name>
</gene>
<keyword evidence="2" id="KW-0677">Repeat</keyword>
<dbReference type="Pfam" id="PF00581">
    <property type="entry name" value="Rhodanese"/>
    <property type="match status" value="2"/>
</dbReference>
<evidence type="ECO:0000256" key="4">
    <source>
        <dbReference type="SAM" id="SignalP"/>
    </source>
</evidence>
<dbReference type="PANTHER" id="PTHR43855:SF1">
    <property type="entry name" value="THIOSULFATE SULFURTRANSFERASE"/>
    <property type="match status" value="1"/>
</dbReference>
<dbReference type="SMART" id="SM00450">
    <property type="entry name" value="RHOD"/>
    <property type="match status" value="2"/>
</dbReference>
<evidence type="ECO:0000256" key="1">
    <source>
        <dbReference type="ARBA" id="ARBA00012245"/>
    </source>
</evidence>
<evidence type="ECO:0000256" key="2">
    <source>
        <dbReference type="ARBA" id="ARBA00022737"/>
    </source>
</evidence>
<dbReference type="CDD" id="cd01449">
    <property type="entry name" value="TST_Repeat_2"/>
    <property type="match status" value="1"/>
</dbReference>
<dbReference type="GO" id="GO:0004792">
    <property type="term" value="F:thiosulfate-cyanide sulfurtransferase activity"/>
    <property type="evidence" value="ECO:0007669"/>
    <property type="project" value="UniProtKB-EC"/>
</dbReference>
<name>C6PU32_9CLOT</name>
<sequence length="316" mass="34669">MKKLLSLIASIVLVSSLALVGCSQKQAAVSQESSKPAEGAAKYVNNDLFVSADWVKDNIDKGIVILDARDPKAYIINHIPNSINVKWQPFTDMENKKPGDKGFGNLLEPSKLADVIGKLGIDGTKTVVVYGAPPTGWAEDGRIAWTLKSAGIKNVKMLNGGWNAWKSKKYPSDRKVPTPKAVAFKISAMDESINVTTDYINKNIDKIKIIDAREVDEYNGAVKYGEARGGHLPKAINITWTQFYNSDGTLKSQKDIETLLSSKGINKDDEIVSYCTKGIRSADVTLILKIAGYEKAKNYDGSYYEWAGNKDLSVEK</sequence>
<feature type="domain" description="Rhodanese" evidence="5">
    <location>
        <begin position="59"/>
        <end position="174"/>
    </location>
</feature>
<dbReference type="PANTHER" id="PTHR43855">
    <property type="entry name" value="THIOSULFATE SULFURTRANSFERASE"/>
    <property type="match status" value="1"/>
</dbReference>
<evidence type="ECO:0000313" key="6">
    <source>
        <dbReference type="EMBL" id="EET87232.1"/>
    </source>
</evidence>
<dbReference type="InterPro" id="IPR036873">
    <property type="entry name" value="Rhodanese-like_dom_sf"/>
</dbReference>
<dbReference type="Proteomes" id="UP000004198">
    <property type="component" value="Unassembled WGS sequence"/>
</dbReference>
<evidence type="ECO:0000313" key="7">
    <source>
        <dbReference type="Proteomes" id="UP000004198"/>
    </source>
</evidence>
<dbReference type="SUPFAM" id="SSF52821">
    <property type="entry name" value="Rhodanese/Cell cycle control phosphatase"/>
    <property type="match status" value="2"/>
</dbReference>
<evidence type="ECO:0000259" key="5">
    <source>
        <dbReference type="PROSITE" id="PS50206"/>
    </source>
</evidence>
<dbReference type="PROSITE" id="PS51257">
    <property type="entry name" value="PROKAR_LIPOPROTEIN"/>
    <property type="match status" value="1"/>
</dbReference>
<feature type="signal peptide" evidence="4">
    <location>
        <begin position="1"/>
        <end position="27"/>
    </location>
</feature>
<keyword evidence="7" id="KW-1185">Reference proteome</keyword>
<proteinExistence type="predicted"/>
<dbReference type="PROSITE" id="PS50206">
    <property type="entry name" value="RHODANESE_3"/>
    <property type="match status" value="2"/>
</dbReference>
<dbReference type="RefSeq" id="WP_007061184.1">
    <property type="nucleotide sequence ID" value="NZ_ACVI01000034.1"/>
</dbReference>
<dbReference type="AlphaFoldDB" id="C6PU32"/>
<protein>
    <recommendedName>
        <fullName evidence="1">thiosulfate sulfurtransferase</fullName>
        <ecNumber evidence="1">2.8.1.1</ecNumber>
    </recommendedName>
</protein>
<feature type="chain" id="PRO_5009951093" description="thiosulfate sulfurtransferase" evidence="4">
    <location>
        <begin position="28"/>
        <end position="316"/>
    </location>
</feature>
<keyword evidence="4" id="KW-0732">Signal</keyword>
<organism evidence="6 7">
    <name type="scientific">Clostridium carboxidivorans P7</name>
    <dbReference type="NCBI Taxonomy" id="536227"/>
    <lineage>
        <taxon>Bacteria</taxon>
        <taxon>Bacillati</taxon>
        <taxon>Bacillota</taxon>
        <taxon>Clostridia</taxon>
        <taxon>Eubacteriales</taxon>
        <taxon>Clostridiaceae</taxon>
        <taxon>Clostridium</taxon>
    </lineage>
</organism>
<accession>C6PU32</accession>
<dbReference type="CDD" id="cd01448">
    <property type="entry name" value="TST_Repeat_1"/>
    <property type="match status" value="1"/>
</dbReference>
<dbReference type="OrthoDB" id="9770030at2"/>
<feature type="domain" description="Rhodanese" evidence="5">
    <location>
        <begin position="203"/>
        <end position="315"/>
    </location>
</feature>
<dbReference type="KEGG" id="cck:Ccar_24665"/>
<dbReference type="InterPro" id="IPR001763">
    <property type="entry name" value="Rhodanese-like_dom"/>
</dbReference>
<dbReference type="InterPro" id="IPR051126">
    <property type="entry name" value="Thiosulfate_sulfurtransferase"/>
</dbReference>
<dbReference type="eggNOG" id="COG2897">
    <property type="taxonomic scope" value="Bacteria"/>
</dbReference>
<dbReference type="EC" id="2.8.1.1" evidence="1"/>
<dbReference type="STRING" id="536227.Ccar_24665"/>
<reference evidence="6 7" key="1">
    <citation type="submission" date="2009-06" db="EMBL/GenBank/DDBJ databases">
        <title>The draft genome of Clostridium carboxidivorans P7.</title>
        <authorList>
            <consortium name="US DOE Joint Genome Institute (JGI-PGF)"/>
            <person name="Lucas S."/>
            <person name="Copeland A."/>
            <person name="Lapidus A."/>
            <person name="Glavina del Rio T."/>
            <person name="Tice H."/>
            <person name="Bruce D."/>
            <person name="Goodwin L."/>
            <person name="Pitluck S."/>
            <person name="Larimer F."/>
            <person name="Land M.L."/>
            <person name="Hauser L."/>
            <person name="Hemme C.L."/>
        </authorList>
    </citation>
    <scope>NUCLEOTIDE SEQUENCE [LARGE SCALE GENOMIC DNA]</scope>
    <source>
        <strain evidence="6 7">P7</strain>
    </source>
</reference>
<evidence type="ECO:0000256" key="3">
    <source>
        <dbReference type="ARBA" id="ARBA00047549"/>
    </source>
</evidence>